<dbReference type="RefSeq" id="XP_056048249.1">
    <property type="nucleotide sequence ID" value="XM_056193323.1"/>
</dbReference>
<dbReference type="KEGG" id="amus:LMH87_003460"/>
<dbReference type="GeneID" id="80890619"/>
<comment type="caution">
    <text evidence="1">The sequence shown here is derived from an EMBL/GenBank/DDBJ whole genome shotgun (WGS) entry which is preliminary data.</text>
</comment>
<evidence type="ECO:0000313" key="1">
    <source>
        <dbReference type="EMBL" id="KAJ4144579.1"/>
    </source>
</evidence>
<organism evidence="1 2">
    <name type="scientific">Akanthomyces muscarius</name>
    <name type="common">Entomopathogenic fungus</name>
    <name type="synonym">Lecanicillium muscarium</name>
    <dbReference type="NCBI Taxonomy" id="2231603"/>
    <lineage>
        <taxon>Eukaryota</taxon>
        <taxon>Fungi</taxon>
        <taxon>Dikarya</taxon>
        <taxon>Ascomycota</taxon>
        <taxon>Pezizomycotina</taxon>
        <taxon>Sordariomycetes</taxon>
        <taxon>Hypocreomycetidae</taxon>
        <taxon>Hypocreales</taxon>
        <taxon>Cordycipitaceae</taxon>
        <taxon>Akanthomyces</taxon>
    </lineage>
</organism>
<protein>
    <submittedName>
        <fullName evidence="1">Uncharacterized protein</fullName>
    </submittedName>
</protein>
<gene>
    <name evidence="1" type="ORF">LMH87_003460</name>
</gene>
<sequence>MLAAPASTGRWGTGGIPAVLHAPASPSTVFTSGQLFSPGHHSPIDPGVNPLSAEAMVHVPQTRCLRHPTGPRWAMPRIRPRLPTLISRAIQALGADHEGGITRAALQWAASTTPHHPLCVLLINLVGDRLELIGICPFGNRRRIR</sequence>
<keyword evidence="2" id="KW-1185">Reference proteome</keyword>
<dbReference type="EMBL" id="JAJHUN010000011">
    <property type="protein sequence ID" value="KAJ4144579.1"/>
    <property type="molecule type" value="Genomic_DNA"/>
</dbReference>
<reference evidence="1" key="1">
    <citation type="journal article" date="2023" name="Access Microbiol">
        <title>De-novo genome assembly for Akanthomyces muscarius, a biocontrol agent of insect agricultural pests.</title>
        <authorList>
            <person name="Erdos Z."/>
            <person name="Studholme D.J."/>
            <person name="Raymond B."/>
            <person name="Sharma M."/>
        </authorList>
    </citation>
    <scope>NUCLEOTIDE SEQUENCE</scope>
    <source>
        <strain evidence="1">Ve6</strain>
    </source>
</reference>
<proteinExistence type="predicted"/>
<evidence type="ECO:0000313" key="2">
    <source>
        <dbReference type="Proteomes" id="UP001144673"/>
    </source>
</evidence>
<dbReference type="AlphaFoldDB" id="A0A9W8Q3F0"/>
<accession>A0A9W8Q3F0</accession>
<name>A0A9W8Q3F0_AKAMU</name>
<dbReference type="Proteomes" id="UP001144673">
    <property type="component" value="Chromosome 2"/>
</dbReference>